<evidence type="ECO:0000313" key="2">
    <source>
        <dbReference type="Proteomes" id="UP000434172"/>
    </source>
</evidence>
<protein>
    <submittedName>
        <fullName evidence="1">Uncharacterized protein</fullName>
    </submittedName>
</protein>
<reference evidence="1 2" key="1">
    <citation type="submission" date="2019-12" db="EMBL/GenBank/DDBJ databases">
        <title>A genome sequence resource for the geographically widespread anthracnose pathogen Colletotrichum asianum.</title>
        <authorList>
            <person name="Meng Y."/>
        </authorList>
    </citation>
    <scope>NUCLEOTIDE SEQUENCE [LARGE SCALE GENOMIC DNA]</scope>
    <source>
        <strain evidence="1 2">ICMP 18580</strain>
    </source>
</reference>
<dbReference type="AlphaFoldDB" id="A0A8H3W384"/>
<evidence type="ECO:0000313" key="1">
    <source>
        <dbReference type="EMBL" id="KAF0319714.1"/>
    </source>
</evidence>
<keyword evidence="2" id="KW-1185">Reference proteome</keyword>
<dbReference type="Proteomes" id="UP000434172">
    <property type="component" value="Unassembled WGS sequence"/>
</dbReference>
<dbReference type="EMBL" id="WOWK01000092">
    <property type="protein sequence ID" value="KAF0319714.1"/>
    <property type="molecule type" value="Genomic_DNA"/>
</dbReference>
<comment type="caution">
    <text evidence="1">The sequence shown here is derived from an EMBL/GenBank/DDBJ whole genome shotgun (WGS) entry which is preliminary data.</text>
</comment>
<sequence>MVNRRSRSDGRVDPAMRVRQLRTVQQSRPELLAHFTKDVIGYTEALSDGDGEWRDIPEGSGERQDEKSLLNSLQSLQSQQQHIKKWHLEKKTAKIKEKRRMPTRSRSRVRLESNSRGETWLWRGWTRPGLHVTRPSQGGLIRRSKKSKTCAELAAVRVLYNSAHEACQKAESDFVIAEGDEEAAAVAFEKDKPKKASS</sequence>
<dbReference type="OrthoDB" id="10532096at2759"/>
<organism evidence="1 2">
    <name type="scientific">Colletotrichum asianum</name>
    <dbReference type="NCBI Taxonomy" id="702518"/>
    <lineage>
        <taxon>Eukaryota</taxon>
        <taxon>Fungi</taxon>
        <taxon>Dikarya</taxon>
        <taxon>Ascomycota</taxon>
        <taxon>Pezizomycotina</taxon>
        <taxon>Sordariomycetes</taxon>
        <taxon>Hypocreomycetidae</taxon>
        <taxon>Glomerellales</taxon>
        <taxon>Glomerellaceae</taxon>
        <taxon>Colletotrichum</taxon>
        <taxon>Colletotrichum gloeosporioides species complex</taxon>
    </lineage>
</organism>
<proteinExistence type="predicted"/>
<name>A0A8H3W384_9PEZI</name>
<accession>A0A8H3W384</accession>
<gene>
    <name evidence="1" type="ORF">GQ607_013079</name>
</gene>